<dbReference type="Pfam" id="PF05145">
    <property type="entry name" value="AbrB"/>
    <property type="match status" value="1"/>
</dbReference>
<evidence type="ECO:0000313" key="2">
    <source>
        <dbReference type="EMBL" id="MBE6092636.1"/>
    </source>
</evidence>
<dbReference type="InterPro" id="IPR017516">
    <property type="entry name" value="AbrB_dup"/>
</dbReference>
<accession>A0A927WIR9</accession>
<feature type="transmembrane region" description="Helical" evidence="1">
    <location>
        <begin position="258"/>
        <end position="279"/>
    </location>
</feature>
<comment type="caution">
    <text evidence="2">The sequence shown here is derived from an EMBL/GenBank/DDBJ whole genome shotgun (WGS) entry which is preliminary data.</text>
</comment>
<feature type="transmembrane region" description="Helical" evidence="1">
    <location>
        <begin position="316"/>
        <end position="336"/>
    </location>
</feature>
<organism evidence="2 3">
    <name type="scientific">Selenomonas ruminantium</name>
    <dbReference type="NCBI Taxonomy" id="971"/>
    <lineage>
        <taxon>Bacteria</taxon>
        <taxon>Bacillati</taxon>
        <taxon>Bacillota</taxon>
        <taxon>Negativicutes</taxon>
        <taxon>Selenomonadales</taxon>
        <taxon>Selenomonadaceae</taxon>
        <taxon>Selenomonas</taxon>
    </lineage>
</organism>
<keyword evidence="1" id="KW-0472">Membrane</keyword>
<reference evidence="2" key="1">
    <citation type="submission" date="2019-04" db="EMBL/GenBank/DDBJ databases">
        <title>Evolution of Biomass-Degrading Anaerobic Consortia Revealed by Metagenomics.</title>
        <authorList>
            <person name="Peng X."/>
        </authorList>
    </citation>
    <scope>NUCLEOTIDE SEQUENCE</scope>
    <source>
        <strain evidence="2">SIG240</strain>
    </source>
</reference>
<gene>
    <name evidence="2" type="ORF">E7201_05655</name>
</gene>
<name>A0A927WIR9_SELRU</name>
<feature type="transmembrane region" description="Helical" evidence="1">
    <location>
        <begin position="179"/>
        <end position="196"/>
    </location>
</feature>
<feature type="transmembrane region" description="Helical" evidence="1">
    <location>
        <begin position="75"/>
        <end position="100"/>
    </location>
</feature>
<evidence type="ECO:0000256" key="1">
    <source>
        <dbReference type="SAM" id="Phobius"/>
    </source>
</evidence>
<dbReference type="Proteomes" id="UP000761380">
    <property type="component" value="Unassembled WGS sequence"/>
</dbReference>
<protein>
    <submittedName>
        <fullName evidence="2">AbrB family transcriptional regulator</fullName>
    </submittedName>
</protein>
<dbReference type="PIRSF" id="PIRSF038991">
    <property type="entry name" value="Protein_AbrB"/>
    <property type="match status" value="1"/>
</dbReference>
<feature type="transmembrane region" description="Helical" evidence="1">
    <location>
        <begin position="203"/>
        <end position="221"/>
    </location>
</feature>
<keyword evidence="1" id="KW-1133">Transmembrane helix</keyword>
<feature type="transmembrane region" description="Helical" evidence="1">
    <location>
        <begin position="135"/>
        <end position="159"/>
    </location>
</feature>
<dbReference type="GO" id="GO:0010468">
    <property type="term" value="P:regulation of gene expression"/>
    <property type="evidence" value="ECO:0007669"/>
    <property type="project" value="InterPro"/>
</dbReference>
<proteinExistence type="predicted"/>
<sequence length="342" mass="36678">MQVLFTLVVGICGGFILSIVNAPLPWTLGPVLAVSLTSLLLKRQLIWPLFLRNIALIPLGYSMGRPFTVETGHAILSQLPFMLMATFVTICAGLFSAWLMYRRTDIDLSSCLLGCVPGGLSQMVILAAELKETDLTAVTIMQTLRMLSVVFVIPFLAIHVLPAEGASAHLIENEPTGDILMYAIVAIAGAVIGRLIKLPTANLLGSLLATALYIVSFGHTAPIIPQHYLYAAQVCVGSYIGSSIDLRKIREYNGMGPVLLGSVLLVLVVSMVMGCVIAFCTPSSITTSFLSTAPGGLAEMGITALTVGADSSTMTAYQLTRLLFIMLVFPYVARFIRCRFGK</sequence>
<dbReference type="NCBIfam" id="TIGR03082">
    <property type="entry name" value="Gneg_AbrB_dup"/>
    <property type="match status" value="2"/>
</dbReference>
<dbReference type="InterPro" id="IPR007820">
    <property type="entry name" value="AbrB_fam"/>
</dbReference>
<dbReference type="AlphaFoldDB" id="A0A927WIR9"/>
<dbReference type="GO" id="GO:0016020">
    <property type="term" value="C:membrane"/>
    <property type="evidence" value="ECO:0007669"/>
    <property type="project" value="InterPro"/>
</dbReference>
<dbReference type="PANTHER" id="PTHR38457:SF1">
    <property type="entry name" value="REGULATOR ABRB-RELATED"/>
    <property type="match status" value="1"/>
</dbReference>
<keyword evidence="1" id="KW-0812">Transmembrane</keyword>
<dbReference type="PANTHER" id="PTHR38457">
    <property type="entry name" value="REGULATOR ABRB-RELATED"/>
    <property type="match status" value="1"/>
</dbReference>
<evidence type="ECO:0000313" key="3">
    <source>
        <dbReference type="Proteomes" id="UP000761380"/>
    </source>
</evidence>
<dbReference type="EMBL" id="SVBY01000031">
    <property type="protein sequence ID" value="MBE6092636.1"/>
    <property type="molecule type" value="Genomic_DNA"/>
</dbReference>